<dbReference type="Proteomes" id="UP001500420">
    <property type="component" value="Unassembled WGS sequence"/>
</dbReference>
<dbReference type="SUPFAM" id="SSF51905">
    <property type="entry name" value="FAD/NAD(P)-binding domain"/>
    <property type="match status" value="1"/>
</dbReference>
<dbReference type="GO" id="GO:0016491">
    <property type="term" value="F:oxidoreductase activity"/>
    <property type="evidence" value="ECO:0007669"/>
    <property type="project" value="InterPro"/>
</dbReference>
<dbReference type="InterPro" id="IPR002937">
    <property type="entry name" value="Amino_oxidase"/>
</dbReference>
<sequence>MSTDQRVIVAGAGLSGLVAARHLADAGVDVEVVEREEEVGGRVRTTRKDGFVMDRGFQVLFTAYPAAQRELDYDALNLRYYTPGACIARDGERSILSDPLRDRSALLSSALNTEVSMTDKVRTLKLSRELAGKSPTAIFSGSDRSIREYLRDRGFSERFVENFAAPFYGGITLDRSLSSSSTVFEYTFKMLSEGRIAVPADGMGAIPEQLAERAREAGVTVMTDTEVESVDADDAEAEVSVGGETRTADAVVVATDPPTARDLTGVESIPTDGEGCVTQYYSMPRSESLDAGKRLILNAGGEDPNHVVVNSEIAPEHAPEDRHLASATFLGDRDEQPARFDDMTRRALSSWYPEHSFADFELLGTERVPFSQFAQPPGSLDDLPSVDAPAGRCYLAGDYTRWSSIQGAMESGRDAAQTALADL</sequence>
<dbReference type="RefSeq" id="WP_343774496.1">
    <property type="nucleotide sequence ID" value="NZ_BAAADV010000007.1"/>
</dbReference>
<evidence type="ECO:0000259" key="1">
    <source>
        <dbReference type="Pfam" id="PF01593"/>
    </source>
</evidence>
<name>A0AAV3TDZ6_9EURY</name>
<keyword evidence="3" id="KW-1185">Reference proteome</keyword>
<dbReference type="Gene3D" id="3.50.50.60">
    <property type="entry name" value="FAD/NAD(P)-binding domain"/>
    <property type="match status" value="1"/>
</dbReference>
<proteinExistence type="predicted"/>
<accession>A0AAV3TDZ6</accession>
<dbReference type="InterPro" id="IPR036188">
    <property type="entry name" value="FAD/NAD-bd_sf"/>
</dbReference>
<gene>
    <name evidence="2" type="ORF">GCM10009020_26200</name>
</gene>
<dbReference type="PANTHER" id="PTHR42841">
    <property type="entry name" value="AMINE OXIDASE"/>
    <property type="match status" value="1"/>
</dbReference>
<feature type="domain" description="Amine oxidase" evidence="1">
    <location>
        <begin position="14"/>
        <end position="419"/>
    </location>
</feature>
<dbReference type="AlphaFoldDB" id="A0AAV3TDZ6"/>
<organism evidence="2 3">
    <name type="scientific">Natronoarchaeum mannanilyticum</name>
    <dbReference type="NCBI Taxonomy" id="926360"/>
    <lineage>
        <taxon>Archaea</taxon>
        <taxon>Methanobacteriati</taxon>
        <taxon>Methanobacteriota</taxon>
        <taxon>Stenosarchaea group</taxon>
        <taxon>Halobacteria</taxon>
        <taxon>Halobacteriales</taxon>
        <taxon>Natronoarchaeaceae</taxon>
    </lineage>
</organism>
<dbReference type="Pfam" id="PF01593">
    <property type="entry name" value="Amino_oxidase"/>
    <property type="match status" value="1"/>
</dbReference>
<evidence type="ECO:0000313" key="3">
    <source>
        <dbReference type="Proteomes" id="UP001500420"/>
    </source>
</evidence>
<comment type="caution">
    <text evidence="2">The sequence shown here is derived from an EMBL/GenBank/DDBJ whole genome shotgun (WGS) entry which is preliminary data.</text>
</comment>
<dbReference type="EMBL" id="BAAADV010000007">
    <property type="protein sequence ID" value="GAA0677091.1"/>
    <property type="molecule type" value="Genomic_DNA"/>
</dbReference>
<protein>
    <submittedName>
        <fullName evidence="2">NAD(P)/FAD-dependent oxidoreductase</fullName>
    </submittedName>
</protein>
<evidence type="ECO:0000313" key="2">
    <source>
        <dbReference type="EMBL" id="GAA0677091.1"/>
    </source>
</evidence>
<reference evidence="2 3" key="1">
    <citation type="journal article" date="2019" name="Int. J. Syst. Evol. Microbiol.">
        <title>The Global Catalogue of Microorganisms (GCM) 10K type strain sequencing project: providing services to taxonomists for standard genome sequencing and annotation.</title>
        <authorList>
            <consortium name="The Broad Institute Genomics Platform"/>
            <consortium name="The Broad Institute Genome Sequencing Center for Infectious Disease"/>
            <person name="Wu L."/>
            <person name="Ma J."/>
        </authorList>
    </citation>
    <scope>NUCLEOTIDE SEQUENCE [LARGE SCALE GENOMIC DNA]</scope>
    <source>
        <strain evidence="2 3">JCM 16328</strain>
    </source>
</reference>
<dbReference type="PRINTS" id="PR00420">
    <property type="entry name" value="RNGMNOXGNASE"/>
</dbReference>